<evidence type="ECO:0000256" key="10">
    <source>
        <dbReference type="SAM" id="Phobius"/>
    </source>
</evidence>
<comment type="subcellular location">
    <subcellularLocation>
        <location evidence="1">Cell membrane</location>
        <topology evidence="1">Multi-pass membrane protein</topology>
    </subcellularLocation>
</comment>
<gene>
    <name evidence="11" type="ORF">AVDCRST_MAG41-3333</name>
</gene>
<evidence type="ECO:0000256" key="6">
    <source>
        <dbReference type="ARBA" id="ARBA00022989"/>
    </source>
</evidence>
<protein>
    <recommendedName>
        <fullName evidence="12">DUF2029 domain-containing protein</fullName>
    </recommendedName>
</protein>
<evidence type="ECO:0000256" key="9">
    <source>
        <dbReference type="SAM" id="MobiDB-lite"/>
    </source>
</evidence>
<dbReference type="GO" id="GO:0009103">
    <property type="term" value="P:lipopolysaccharide biosynthetic process"/>
    <property type="evidence" value="ECO:0007669"/>
    <property type="project" value="UniProtKB-ARBA"/>
</dbReference>
<feature type="transmembrane region" description="Helical" evidence="10">
    <location>
        <begin position="204"/>
        <end position="223"/>
    </location>
</feature>
<name>A0A6J4JII7_9ACTN</name>
<dbReference type="PANTHER" id="PTHR33908">
    <property type="entry name" value="MANNOSYLTRANSFERASE YKCB-RELATED"/>
    <property type="match status" value="1"/>
</dbReference>
<dbReference type="InterPro" id="IPR018584">
    <property type="entry name" value="GT87"/>
</dbReference>
<evidence type="ECO:0000256" key="1">
    <source>
        <dbReference type="ARBA" id="ARBA00004651"/>
    </source>
</evidence>
<accession>A0A6J4JII7</accession>
<dbReference type="InterPro" id="IPR050297">
    <property type="entry name" value="LipidA_mod_glycosyltrf_83"/>
</dbReference>
<feature type="compositionally biased region" description="Low complexity" evidence="9">
    <location>
        <begin position="428"/>
        <end position="439"/>
    </location>
</feature>
<proteinExistence type="inferred from homology"/>
<keyword evidence="4" id="KW-0808">Transferase</keyword>
<feature type="transmembrane region" description="Helical" evidence="10">
    <location>
        <begin position="175"/>
        <end position="198"/>
    </location>
</feature>
<feature type="region of interest" description="Disordered" evidence="9">
    <location>
        <begin position="394"/>
        <end position="439"/>
    </location>
</feature>
<dbReference type="GO" id="GO:0016763">
    <property type="term" value="F:pentosyltransferase activity"/>
    <property type="evidence" value="ECO:0007669"/>
    <property type="project" value="TreeGrafter"/>
</dbReference>
<keyword evidence="2" id="KW-1003">Cell membrane</keyword>
<evidence type="ECO:0000256" key="8">
    <source>
        <dbReference type="ARBA" id="ARBA00024033"/>
    </source>
</evidence>
<evidence type="ECO:0008006" key="12">
    <source>
        <dbReference type="Google" id="ProtNLM"/>
    </source>
</evidence>
<sequence>MGGNDARVRDNSARRVRWTVFAVAVLAGILKLVLASRTYGTNDVGHWIRFTAGVHDRGPIGVYEGSYKAVYNHPPLIGWWLAAVDGLSAYLPVRFLVKIPAVLADVACAVLVAELLRIRRGRRAAVSAGVLVAISPVLIAVSGFHGNTDPVFVLLVLAAGWLLVDRRLPVAAGVVAALALSVKIVPVVALPVLLVAAWRGRLGPLRFLAGAAAVFALLWVPVLTRQWPAFQRNVIGYRGTAPEDSQWGLPQILRAAGADAGAINALNGSGRFVILALCALLPVALVWRRPAAAPLGAALSLVLFLLLSPAWGTQYTAWGLAPAYLLSGWAATGYSALAGALLVQTYTRWSGGFPWYEARASGLDLTGQRLGLLAWCALLAAAALGVRRILTTPSPHQETVPCPPSPDPDPGSASSSSPTTPPRRWRPRSTASPRTSAPA</sequence>
<keyword evidence="6 10" id="KW-1133">Transmembrane helix</keyword>
<dbReference type="EMBL" id="CADCTP010000308">
    <property type="protein sequence ID" value="CAA9278309.1"/>
    <property type="molecule type" value="Genomic_DNA"/>
</dbReference>
<feature type="transmembrane region" description="Helical" evidence="10">
    <location>
        <begin position="125"/>
        <end position="145"/>
    </location>
</feature>
<evidence type="ECO:0000256" key="3">
    <source>
        <dbReference type="ARBA" id="ARBA00022676"/>
    </source>
</evidence>
<keyword evidence="3" id="KW-0328">Glycosyltransferase</keyword>
<evidence type="ECO:0000256" key="7">
    <source>
        <dbReference type="ARBA" id="ARBA00023136"/>
    </source>
</evidence>
<organism evidence="11">
    <name type="scientific">uncultured Mycobacteriales bacterium</name>
    <dbReference type="NCBI Taxonomy" id="581187"/>
    <lineage>
        <taxon>Bacteria</taxon>
        <taxon>Bacillati</taxon>
        <taxon>Actinomycetota</taxon>
        <taxon>Actinomycetes</taxon>
        <taxon>Mycobacteriales</taxon>
        <taxon>environmental samples</taxon>
    </lineage>
</organism>
<dbReference type="GO" id="GO:0016758">
    <property type="term" value="F:hexosyltransferase activity"/>
    <property type="evidence" value="ECO:0007669"/>
    <property type="project" value="InterPro"/>
</dbReference>
<dbReference type="PANTHER" id="PTHR33908:SF11">
    <property type="entry name" value="MEMBRANE PROTEIN"/>
    <property type="match status" value="1"/>
</dbReference>
<keyword evidence="5 10" id="KW-0812">Transmembrane</keyword>
<keyword evidence="7 10" id="KW-0472">Membrane</keyword>
<dbReference type="Pfam" id="PF09594">
    <property type="entry name" value="GT87"/>
    <property type="match status" value="1"/>
</dbReference>
<feature type="transmembrane region" description="Helical" evidence="10">
    <location>
        <begin position="293"/>
        <end position="311"/>
    </location>
</feature>
<comment type="similarity">
    <text evidence="8">Belongs to the glycosyltransferase 87 family.</text>
</comment>
<feature type="transmembrane region" description="Helical" evidence="10">
    <location>
        <begin position="95"/>
        <end position="113"/>
    </location>
</feature>
<feature type="transmembrane region" description="Helical" evidence="10">
    <location>
        <begin position="270"/>
        <end position="287"/>
    </location>
</feature>
<reference evidence="11" key="1">
    <citation type="submission" date="2020-02" db="EMBL/GenBank/DDBJ databases">
        <authorList>
            <person name="Meier V. D."/>
        </authorList>
    </citation>
    <scope>NUCLEOTIDE SEQUENCE</scope>
    <source>
        <strain evidence="11">AVDCRST_MAG41</strain>
    </source>
</reference>
<evidence type="ECO:0000256" key="5">
    <source>
        <dbReference type="ARBA" id="ARBA00022692"/>
    </source>
</evidence>
<dbReference type="AlphaFoldDB" id="A0A6J4JII7"/>
<evidence type="ECO:0000256" key="2">
    <source>
        <dbReference type="ARBA" id="ARBA00022475"/>
    </source>
</evidence>
<feature type="transmembrane region" description="Helical" evidence="10">
    <location>
        <begin position="323"/>
        <end position="346"/>
    </location>
</feature>
<evidence type="ECO:0000256" key="4">
    <source>
        <dbReference type="ARBA" id="ARBA00022679"/>
    </source>
</evidence>
<dbReference type="GO" id="GO:0005886">
    <property type="term" value="C:plasma membrane"/>
    <property type="evidence" value="ECO:0007669"/>
    <property type="project" value="UniProtKB-SubCell"/>
</dbReference>
<evidence type="ECO:0000313" key="11">
    <source>
        <dbReference type="EMBL" id="CAA9278309.1"/>
    </source>
</evidence>